<dbReference type="Pfam" id="PF06114">
    <property type="entry name" value="Peptidase_M78"/>
    <property type="match status" value="1"/>
</dbReference>
<evidence type="ECO:0000313" key="2">
    <source>
        <dbReference type="EMBL" id="MFC2947556.1"/>
    </source>
</evidence>
<sequence>MSFNNYEMPLCIEDLVKTIYMEMDITTPEELNTRCLMERVSDYFHIRLHYFDEQSEANNLGGNFHIFLNKNQSSQRQWQDFGHELGHILGHEGCQLGLPALFRHYQEGQAKKFAYHFCVPSFMLWQLDEIAVSEIMNIFHMEYPFAMQRLEIHKNLVWEVVRNGKLS</sequence>
<protein>
    <submittedName>
        <fullName evidence="2">ImmA/IrrE family metallo-endopeptidase</fullName>
    </submittedName>
</protein>
<dbReference type="RefSeq" id="WP_390303436.1">
    <property type="nucleotide sequence ID" value="NZ_JBHRRZ010000008.1"/>
</dbReference>
<reference evidence="3" key="1">
    <citation type="journal article" date="2019" name="Int. J. Syst. Evol. Microbiol.">
        <title>The Global Catalogue of Microorganisms (GCM) 10K type strain sequencing project: providing services to taxonomists for standard genome sequencing and annotation.</title>
        <authorList>
            <consortium name="The Broad Institute Genomics Platform"/>
            <consortium name="The Broad Institute Genome Sequencing Center for Infectious Disease"/>
            <person name="Wu L."/>
            <person name="Ma J."/>
        </authorList>
    </citation>
    <scope>NUCLEOTIDE SEQUENCE [LARGE SCALE GENOMIC DNA]</scope>
    <source>
        <strain evidence="3">KCTC 13193</strain>
    </source>
</reference>
<accession>A0ABV7A3F8</accession>
<organism evidence="2 3">
    <name type="scientific">Virgibacillus sediminis</name>
    <dbReference type="NCBI Taxonomy" id="202260"/>
    <lineage>
        <taxon>Bacteria</taxon>
        <taxon>Bacillati</taxon>
        <taxon>Bacillota</taxon>
        <taxon>Bacilli</taxon>
        <taxon>Bacillales</taxon>
        <taxon>Bacillaceae</taxon>
        <taxon>Virgibacillus</taxon>
    </lineage>
</organism>
<name>A0ABV7A3F8_9BACI</name>
<evidence type="ECO:0000313" key="3">
    <source>
        <dbReference type="Proteomes" id="UP001595387"/>
    </source>
</evidence>
<proteinExistence type="predicted"/>
<dbReference type="Proteomes" id="UP001595387">
    <property type="component" value="Unassembled WGS sequence"/>
</dbReference>
<comment type="caution">
    <text evidence="2">The sequence shown here is derived from an EMBL/GenBank/DDBJ whole genome shotgun (WGS) entry which is preliminary data.</text>
</comment>
<keyword evidence="3" id="KW-1185">Reference proteome</keyword>
<dbReference type="EMBL" id="JBHRRZ010000008">
    <property type="protein sequence ID" value="MFC2947556.1"/>
    <property type="molecule type" value="Genomic_DNA"/>
</dbReference>
<dbReference type="InterPro" id="IPR010359">
    <property type="entry name" value="IrrE_HExxH"/>
</dbReference>
<feature type="domain" description="IrrE N-terminal-like" evidence="1">
    <location>
        <begin position="45"/>
        <end position="126"/>
    </location>
</feature>
<gene>
    <name evidence="2" type="ORF">ACFODW_04220</name>
</gene>
<evidence type="ECO:0000259" key="1">
    <source>
        <dbReference type="Pfam" id="PF06114"/>
    </source>
</evidence>